<keyword evidence="3" id="KW-1185">Reference proteome</keyword>
<gene>
    <name evidence="2" type="ORF">FHX37_4302</name>
</gene>
<evidence type="ECO:0000313" key="3">
    <source>
        <dbReference type="Proteomes" id="UP000317422"/>
    </source>
</evidence>
<feature type="compositionally biased region" description="Basic and acidic residues" evidence="1">
    <location>
        <begin position="91"/>
        <end position="104"/>
    </location>
</feature>
<accession>A0A543N6X7</accession>
<feature type="compositionally biased region" description="Pro residues" evidence="1">
    <location>
        <begin position="56"/>
        <end position="73"/>
    </location>
</feature>
<name>A0A543N6X7_9ACTN</name>
<dbReference type="AlphaFoldDB" id="A0A543N6X7"/>
<sequence>MPDSMRPLTFLRTLLTLLAFALVVPVRDRNRSRAPEQESAPSAVPHRTWDHSQAEPPNPAPVPPVMPRIPLPEPEVLDPKEHSPVRPYVTQHERHRQEWEEERYCPACGGPTTPDPARPVYDDGLDDVRDALSPLVRQWLSQREQKSTAGVTR</sequence>
<reference evidence="2 3" key="1">
    <citation type="submission" date="2019-06" db="EMBL/GenBank/DDBJ databases">
        <title>Sequencing the genomes of 1000 actinobacteria strains.</title>
        <authorList>
            <person name="Klenk H.-P."/>
        </authorList>
    </citation>
    <scope>NUCLEOTIDE SEQUENCE [LARGE SCALE GENOMIC DNA]</scope>
    <source>
        <strain evidence="2 3">DSM 45015</strain>
    </source>
</reference>
<comment type="caution">
    <text evidence="2">The sequence shown here is derived from an EMBL/GenBank/DDBJ whole genome shotgun (WGS) entry which is preliminary data.</text>
</comment>
<organism evidence="2 3">
    <name type="scientific">Haloactinospora alba</name>
    <dbReference type="NCBI Taxonomy" id="405555"/>
    <lineage>
        <taxon>Bacteria</taxon>
        <taxon>Bacillati</taxon>
        <taxon>Actinomycetota</taxon>
        <taxon>Actinomycetes</taxon>
        <taxon>Streptosporangiales</taxon>
        <taxon>Nocardiopsidaceae</taxon>
        <taxon>Haloactinospora</taxon>
    </lineage>
</organism>
<protein>
    <submittedName>
        <fullName evidence="2">Uncharacterized protein</fullName>
    </submittedName>
</protein>
<dbReference type="EMBL" id="VFQC01000003">
    <property type="protein sequence ID" value="TQN27581.1"/>
    <property type="molecule type" value="Genomic_DNA"/>
</dbReference>
<proteinExistence type="predicted"/>
<dbReference type="Proteomes" id="UP000317422">
    <property type="component" value="Unassembled WGS sequence"/>
</dbReference>
<evidence type="ECO:0000313" key="2">
    <source>
        <dbReference type="EMBL" id="TQN27581.1"/>
    </source>
</evidence>
<evidence type="ECO:0000256" key="1">
    <source>
        <dbReference type="SAM" id="MobiDB-lite"/>
    </source>
</evidence>
<feature type="region of interest" description="Disordered" evidence="1">
    <location>
        <begin position="29"/>
        <end position="126"/>
    </location>
</feature>